<dbReference type="GO" id="GO:0071555">
    <property type="term" value="P:cell wall organization"/>
    <property type="evidence" value="ECO:0007669"/>
    <property type="project" value="UniProtKB-KW"/>
</dbReference>
<gene>
    <name evidence="8" type="ORF">S01H4_08446</name>
</gene>
<accession>X1AJC7</accession>
<dbReference type="CDD" id="cd16913">
    <property type="entry name" value="YkuD_like"/>
    <property type="match status" value="1"/>
</dbReference>
<keyword evidence="5" id="KW-0961">Cell wall biogenesis/degradation</keyword>
<keyword evidence="2" id="KW-0808">Transferase</keyword>
<sequence>MIIFLADNLEAAQKQSETNEVDNMNNPTDNNESYNKAYFTETNNLDYSNEVTVKSISEGDDSMDNLVEELEEDKDIFKEEAGEEQGAAGGEETVSENDNPGQNEDQNIDFNSSDDFRIEVDLSKQMVFVYYKDNLIKEMICSGGAEETPTPPGEFETSDKIKYSWVERFDVGAFYWTRFYKKYLFHSVPFDKNREMIIEEYEKLGSPVSHGCIRLKLEEAKWLYDKLPSGVKVIIYK</sequence>
<dbReference type="GO" id="GO:0005576">
    <property type="term" value="C:extracellular region"/>
    <property type="evidence" value="ECO:0007669"/>
    <property type="project" value="TreeGrafter"/>
</dbReference>
<dbReference type="PROSITE" id="PS52029">
    <property type="entry name" value="LD_TPASE"/>
    <property type="match status" value="1"/>
</dbReference>
<reference evidence="8" key="1">
    <citation type="journal article" date="2014" name="Front. Microbiol.">
        <title>High frequency of phylogenetically diverse reductive dehalogenase-homologous genes in deep subseafloor sedimentary metagenomes.</title>
        <authorList>
            <person name="Kawai M."/>
            <person name="Futagami T."/>
            <person name="Toyoda A."/>
            <person name="Takaki Y."/>
            <person name="Nishi S."/>
            <person name="Hori S."/>
            <person name="Arai W."/>
            <person name="Tsubouchi T."/>
            <person name="Morono Y."/>
            <person name="Uchiyama I."/>
            <person name="Ito T."/>
            <person name="Fujiyama A."/>
            <person name="Inagaki F."/>
            <person name="Takami H."/>
        </authorList>
    </citation>
    <scope>NUCLEOTIDE SEQUENCE</scope>
    <source>
        <strain evidence="8">Expedition CK06-06</strain>
    </source>
</reference>
<dbReference type="AlphaFoldDB" id="X1AJC7"/>
<proteinExistence type="predicted"/>
<comment type="caution">
    <text evidence="8">The sequence shown here is derived from an EMBL/GenBank/DDBJ whole genome shotgun (WGS) entry which is preliminary data.</text>
</comment>
<dbReference type="Pfam" id="PF03734">
    <property type="entry name" value="YkuD"/>
    <property type="match status" value="1"/>
</dbReference>
<keyword evidence="4" id="KW-0573">Peptidoglycan synthesis</keyword>
<dbReference type="GO" id="GO:0016740">
    <property type="term" value="F:transferase activity"/>
    <property type="evidence" value="ECO:0007669"/>
    <property type="project" value="UniProtKB-KW"/>
</dbReference>
<dbReference type="GO" id="GO:0071972">
    <property type="term" value="F:peptidoglycan L,D-transpeptidase activity"/>
    <property type="evidence" value="ECO:0007669"/>
    <property type="project" value="TreeGrafter"/>
</dbReference>
<organism evidence="8">
    <name type="scientific">marine sediment metagenome</name>
    <dbReference type="NCBI Taxonomy" id="412755"/>
    <lineage>
        <taxon>unclassified sequences</taxon>
        <taxon>metagenomes</taxon>
        <taxon>ecological metagenomes</taxon>
    </lineage>
</organism>
<feature type="domain" description="L,D-TPase catalytic" evidence="7">
    <location>
        <begin position="116"/>
        <end position="236"/>
    </location>
</feature>
<dbReference type="GO" id="GO:0018104">
    <property type="term" value="P:peptidoglycan-protein cross-linking"/>
    <property type="evidence" value="ECO:0007669"/>
    <property type="project" value="TreeGrafter"/>
</dbReference>
<dbReference type="UniPathway" id="UPA00219"/>
<name>X1AJC7_9ZZZZ</name>
<evidence type="ECO:0000256" key="1">
    <source>
        <dbReference type="ARBA" id="ARBA00004752"/>
    </source>
</evidence>
<evidence type="ECO:0000259" key="7">
    <source>
        <dbReference type="PROSITE" id="PS52029"/>
    </source>
</evidence>
<dbReference type="InterPro" id="IPR050979">
    <property type="entry name" value="LD-transpeptidase"/>
</dbReference>
<protein>
    <recommendedName>
        <fullName evidence="7">L,D-TPase catalytic domain-containing protein</fullName>
    </recommendedName>
</protein>
<evidence type="ECO:0000256" key="2">
    <source>
        <dbReference type="ARBA" id="ARBA00022679"/>
    </source>
</evidence>
<dbReference type="EMBL" id="BART01002900">
    <property type="protein sequence ID" value="GAG69742.1"/>
    <property type="molecule type" value="Genomic_DNA"/>
</dbReference>
<feature type="region of interest" description="Disordered" evidence="6">
    <location>
        <begin position="81"/>
        <end position="112"/>
    </location>
</feature>
<dbReference type="InterPro" id="IPR005490">
    <property type="entry name" value="LD_TPept_cat_dom"/>
</dbReference>
<keyword evidence="3" id="KW-0133">Cell shape</keyword>
<dbReference type="Gene3D" id="2.40.440.10">
    <property type="entry name" value="L,D-transpeptidase catalytic domain-like"/>
    <property type="match status" value="1"/>
</dbReference>
<dbReference type="PANTHER" id="PTHR30582">
    <property type="entry name" value="L,D-TRANSPEPTIDASE"/>
    <property type="match status" value="1"/>
</dbReference>
<evidence type="ECO:0000256" key="5">
    <source>
        <dbReference type="ARBA" id="ARBA00023316"/>
    </source>
</evidence>
<dbReference type="PANTHER" id="PTHR30582:SF2">
    <property type="entry name" value="L,D-TRANSPEPTIDASE YCIB-RELATED"/>
    <property type="match status" value="1"/>
</dbReference>
<evidence type="ECO:0000313" key="8">
    <source>
        <dbReference type="EMBL" id="GAG69742.1"/>
    </source>
</evidence>
<dbReference type="SUPFAM" id="SSF141523">
    <property type="entry name" value="L,D-transpeptidase catalytic domain-like"/>
    <property type="match status" value="1"/>
</dbReference>
<evidence type="ECO:0000256" key="4">
    <source>
        <dbReference type="ARBA" id="ARBA00022984"/>
    </source>
</evidence>
<feature type="region of interest" description="Disordered" evidence="6">
    <location>
        <begin position="14"/>
        <end position="34"/>
    </location>
</feature>
<evidence type="ECO:0000256" key="3">
    <source>
        <dbReference type="ARBA" id="ARBA00022960"/>
    </source>
</evidence>
<comment type="pathway">
    <text evidence="1">Cell wall biogenesis; peptidoglycan biosynthesis.</text>
</comment>
<dbReference type="GO" id="GO:0008360">
    <property type="term" value="P:regulation of cell shape"/>
    <property type="evidence" value="ECO:0007669"/>
    <property type="project" value="UniProtKB-KW"/>
</dbReference>
<dbReference type="InterPro" id="IPR038063">
    <property type="entry name" value="Transpep_catalytic_dom"/>
</dbReference>
<evidence type="ECO:0000256" key="6">
    <source>
        <dbReference type="SAM" id="MobiDB-lite"/>
    </source>
</evidence>
<feature type="compositionally biased region" description="Polar residues" evidence="6">
    <location>
        <begin position="96"/>
        <end position="112"/>
    </location>
</feature>